<proteinExistence type="predicted"/>
<dbReference type="OrthoDB" id="1356197at2"/>
<sequence length="183" mass="20160">MKSKSTLKKAVKFVNNCKYIFFLPKNIFQKNIFSFTLFLISSVSFAQSGLCKTTLEVEKNRNYSNAGQDGAYFTLVLTNEGNSTDIYNLNAFNVNSACSNNDGSSSSDNVNLNSVFLDDSSSQITSITVPSHQTATFSIHLTVPQGTTYNRWNCTQINAVSTNCSNYTVNTVVHTIVNNPSEN</sequence>
<dbReference type="RefSeq" id="WP_073417805.1">
    <property type="nucleotide sequence ID" value="NZ_FQWC01000011.1"/>
</dbReference>
<protein>
    <recommendedName>
        <fullName evidence="3">Fn3-like domain-containing protein</fullName>
    </recommendedName>
</protein>
<accession>A0A1M5VH63</accession>
<evidence type="ECO:0008006" key="3">
    <source>
        <dbReference type="Google" id="ProtNLM"/>
    </source>
</evidence>
<dbReference type="AlphaFoldDB" id="A0A1M5VH63"/>
<dbReference type="EMBL" id="FQWC01000011">
    <property type="protein sequence ID" value="SHH74550.1"/>
    <property type="molecule type" value="Genomic_DNA"/>
</dbReference>
<name>A0A1M5VH63_9FLAO</name>
<evidence type="ECO:0000313" key="1">
    <source>
        <dbReference type="EMBL" id="SHH74550.1"/>
    </source>
</evidence>
<organism evidence="1 2">
    <name type="scientific">Flavobacterium defluvii</name>
    <dbReference type="NCBI Taxonomy" id="370979"/>
    <lineage>
        <taxon>Bacteria</taxon>
        <taxon>Pseudomonadati</taxon>
        <taxon>Bacteroidota</taxon>
        <taxon>Flavobacteriia</taxon>
        <taxon>Flavobacteriales</taxon>
        <taxon>Flavobacteriaceae</taxon>
        <taxon>Flavobacterium</taxon>
    </lineage>
</organism>
<gene>
    <name evidence="1" type="ORF">SAMN05443663_1112</name>
</gene>
<evidence type="ECO:0000313" key="2">
    <source>
        <dbReference type="Proteomes" id="UP000184071"/>
    </source>
</evidence>
<keyword evidence="2" id="KW-1185">Reference proteome</keyword>
<dbReference type="Proteomes" id="UP000184071">
    <property type="component" value="Unassembled WGS sequence"/>
</dbReference>
<reference evidence="2" key="1">
    <citation type="submission" date="2016-11" db="EMBL/GenBank/DDBJ databases">
        <authorList>
            <person name="Varghese N."/>
            <person name="Submissions S."/>
        </authorList>
    </citation>
    <scope>NUCLEOTIDE SEQUENCE [LARGE SCALE GENOMIC DNA]</scope>
    <source>
        <strain evidence="2">DSM 17963</strain>
    </source>
</reference>